<evidence type="ECO:0000313" key="1">
    <source>
        <dbReference type="EMBL" id="PNF25702.1"/>
    </source>
</evidence>
<protein>
    <submittedName>
        <fullName evidence="1">Uncharacterized protein</fullName>
    </submittedName>
</protein>
<dbReference type="Proteomes" id="UP000235965">
    <property type="component" value="Unassembled WGS sequence"/>
</dbReference>
<evidence type="ECO:0000313" key="2">
    <source>
        <dbReference type="Proteomes" id="UP000235965"/>
    </source>
</evidence>
<dbReference type="AlphaFoldDB" id="A0A2J7QAU8"/>
<accession>A0A2J7QAU8</accession>
<dbReference type="OrthoDB" id="6777263at2759"/>
<name>A0A2J7QAU8_9NEOP</name>
<comment type="caution">
    <text evidence="1">The sequence shown here is derived from an EMBL/GenBank/DDBJ whole genome shotgun (WGS) entry which is preliminary data.</text>
</comment>
<dbReference type="EMBL" id="NEVH01016325">
    <property type="protein sequence ID" value="PNF25702.1"/>
    <property type="molecule type" value="Genomic_DNA"/>
</dbReference>
<gene>
    <name evidence="1" type="ORF">B7P43_G15607</name>
</gene>
<dbReference type="InParanoid" id="A0A2J7QAU8"/>
<sequence length="134" mass="15089">MSRCSLTSKVLDSVMDRVHKCISNAKNFEPACDFTNLWNAIYSKKELERLQNGGRPLQANSSGNRSGTDERRFADIIKEKPLKVTIRVLVPVKEHPKVSAKGLTPALYEAYLLLVLRLRVHLRKSTSHCGGLQK</sequence>
<reference evidence="1 2" key="1">
    <citation type="submission" date="2017-12" db="EMBL/GenBank/DDBJ databases">
        <title>Hemimetabolous genomes reveal molecular basis of termite eusociality.</title>
        <authorList>
            <person name="Harrison M.C."/>
            <person name="Jongepier E."/>
            <person name="Robertson H.M."/>
            <person name="Arning N."/>
            <person name="Bitard-Feildel T."/>
            <person name="Chao H."/>
            <person name="Childers C.P."/>
            <person name="Dinh H."/>
            <person name="Doddapaneni H."/>
            <person name="Dugan S."/>
            <person name="Gowin J."/>
            <person name="Greiner C."/>
            <person name="Han Y."/>
            <person name="Hu H."/>
            <person name="Hughes D.S.T."/>
            <person name="Huylmans A.-K."/>
            <person name="Kemena C."/>
            <person name="Kremer L.P.M."/>
            <person name="Lee S.L."/>
            <person name="Lopez-Ezquerra A."/>
            <person name="Mallet L."/>
            <person name="Monroy-Kuhn J.M."/>
            <person name="Moser A."/>
            <person name="Murali S.C."/>
            <person name="Muzny D.M."/>
            <person name="Otani S."/>
            <person name="Piulachs M.-D."/>
            <person name="Poelchau M."/>
            <person name="Qu J."/>
            <person name="Schaub F."/>
            <person name="Wada-Katsumata A."/>
            <person name="Worley K.C."/>
            <person name="Xie Q."/>
            <person name="Ylla G."/>
            <person name="Poulsen M."/>
            <person name="Gibbs R.A."/>
            <person name="Schal C."/>
            <person name="Richards S."/>
            <person name="Belles X."/>
            <person name="Korb J."/>
            <person name="Bornberg-Bauer E."/>
        </authorList>
    </citation>
    <scope>NUCLEOTIDE SEQUENCE [LARGE SCALE GENOMIC DNA]</scope>
    <source>
        <tissue evidence="1">Whole body</tissue>
    </source>
</reference>
<proteinExistence type="predicted"/>
<keyword evidence="2" id="KW-1185">Reference proteome</keyword>
<organism evidence="1 2">
    <name type="scientific">Cryptotermes secundus</name>
    <dbReference type="NCBI Taxonomy" id="105785"/>
    <lineage>
        <taxon>Eukaryota</taxon>
        <taxon>Metazoa</taxon>
        <taxon>Ecdysozoa</taxon>
        <taxon>Arthropoda</taxon>
        <taxon>Hexapoda</taxon>
        <taxon>Insecta</taxon>
        <taxon>Pterygota</taxon>
        <taxon>Neoptera</taxon>
        <taxon>Polyneoptera</taxon>
        <taxon>Dictyoptera</taxon>
        <taxon>Blattodea</taxon>
        <taxon>Blattoidea</taxon>
        <taxon>Termitoidae</taxon>
        <taxon>Kalotermitidae</taxon>
        <taxon>Cryptotermitinae</taxon>
        <taxon>Cryptotermes</taxon>
    </lineage>
</organism>
<dbReference type="STRING" id="105785.A0A2J7QAU8"/>